<dbReference type="Gene3D" id="1.10.10.60">
    <property type="entry name" value="Homeodomain-like"/>
    <property type="match status" value="1"/>
</dbReference>
<evidence type="ECO:0000256" key="3">
    <source>
        <dbReference type="ARBA" id="ARBA00023242"/>
    </source>
</evidence>
<feature type="domain" description="Myb-like" evidence="5">
    <location>
        <begin position="9"/>
        <end position="78"/>
    </location>
</feature>
<gene>
    <name evidence="7" type="ORF">Bca52824_028426</name>
</gene>
<feature type="domain" description="HTH myb-type" evidence="6">
    <location>
        <begin position="9"/>
        <end position="82"/>
    </location>
</feature>
<dbReference type="InterPro" id="IPR015495">
    <property type="entry name" value="Myb_TF_plants"/>
</dbReference>
<dbReference type="SUPFAM" id="SSF46689">
    <property type="entry name" value="Homeodomain-like"/>
    <property type="match status" value="1"/>
</dbReference>
<evidence type="ECO:0000256" key="4">
    <source>
        <dbReference type="SAM" id="MobiDB-lite"/>
    </source>
</evidence>
<dbReference type="PANTHER" id="PTHR10641:SF1346">
    <property type="entry name" value="TRANSCRIPTION FACTOR MYB14"/>
    <property type="match status" value="1"/>
</dbReference>
<dbReference type="PROSITE" id="PS50090">
    <property type="entry name" value="MYB_LIKE"/>
    <property type="match status" value="1"/>
</dbReference>
<dbReference type="Proteomes" id="UP000886595">
    <property type="component" value="Unassembled WGS sequence"/>
</dbReference>
<keyword evidence="8" id="KW-1185">Reference proteome</keyword>
<dbReference type="CDD" id="cd00167">
    <property type="entry name" value="SANT"/>
    <property type="match status" value="1"/>
</dbReference>
<dbReference type="InterPro" id="IPR001005">
    <property type="entry name" value="SANT/Myb"/>
</dbReference>
<dbReference type="Pfam" id="PF13921">
    <property type="entry name" value="Myb_DNA-bind_6"/>
    <property type="match status" value="1"/>
</dbReference>
<accession>A0A8X8APZ6</accession>
<dbReference type="InterPro" id="IPR009057">
    <property type="entry name" value="Homeodomain-like_sf"/>
</dbReference>
<evidence type="ECO:0000313" key="7">
    <source>
        <dbReference type="EMBL" id="KAG2308678.1"/>
    </source>
</evidence>
<dbReference type="GO" id="GO:0003677">
    <property type="term" value="F:DNA binding"/>
    <property type="evidence" value="ECO:0007669"/>
    <property type="project" value="UniProtKB-KW"/>
</dbReference>
<evidence type="ECO:0000256" key="1">
    <source>
        <dbReference type="ARBA" id="ARBA00004123"/>
    </source>
</evidence>
<dbReference type="PROSITE" id="PS51294">
    <property type="entry name" value="HTH_MYB"/>
    <property type="match status" value="1"/>
</dbReference>
<evidence type="ECO:0000313" key="8">
    <source>
        <dbReference type="Proteomes" id="UP000886595"/>
    </source>
</evidence>
<reference evidence="7 8" key="1">
    <citation type="submission" date="2020-02" db="EMBL/GenBank/DDBJ databases">
        <authorList>
            <person name="Ma Q."/>
            <person name="Huang Y."/>
            <person name="Song X."/>
            <person name="Pei D."/>
        </authorList>
    </citation>
    <scope>NUCLEOTIDE SEQUENCE [LARGE SCALE GENOMIC DNA]</scope>
    <source>
        <strain evidence="7">Sxm20200214</strain>
        <tissue evidence="7">Leaf</tissue>
    </source>
</reference>
<dbReference type="OrthoDB" id="2143914at2759"/>
<organism evidence="7 8">
    <name type="scientific">Brassica carinata</name>
    <name type="common">Ethiopian mustard</name>
    <name type="synonym">Abyssinian cabbage</name>
    <dbReference type="NCBI Taxonomy" id="52824"/>
    <lineage>
        <taxon>Eukaryota</taxon>
        <taxon>Viridiplantae</taxon>
        <taxon>Streptophyta</taxon>
        <taxon>Embryophyta</taxon>
        <taxon>Tracheophyta</taxon>
        <taxon>Spermatophyta</taxon>
        <taxon>Magnoliopsida</taxon>
        <taxon>eudicotyledons</taxon>
        <taxon>Gunneridae</taxon>
        <taxon>Pentapetalae</taxon>
        <taxon>rosids</taxon>
        <taxon>malvids</taxon>
        <taxon>Brassicales</taxon>
        <taxon>Brassicaceae</taxon>
        <taxon>Brassiceae</taxon>
        <taxon>Brassica</taxon>
    </lineage>
</organism>
<evidence type="ECO:0000259" key="6">
    <source>
        <dbReference type="PROSITE" id="PS51294"/>
    </source>
</evidence>
<sequence>MGRAPCCEKMGMKRGPWTPEEDQILINYIHLYGHSNWRALPKHAGDFNLFCIFIFYHYFLICKQYMWKSCRLRWINYLRPDIKRGNFTAQEEQTIINLHEVLGNRLNKNQNNGGDAKDINGSNDTTHEDKEPVMVYTTSPQQFSNSTTTLDISDNNNKDDTMSHEDISALVDESFWSEVVSVDNSSNNEKKIEGWEGLLERNSKRHSYNNSKLYNDDMEFWFDLFTSCRRIEAFSDIPEF</sequence>
<evidence type="ECO:0000259" key="5">
    <source>
        <dbReference type="PROSITE" id="PS50090"/>
    </source>
</evidence>
<proteinExistence type="predicted"/>
<dbReference type="SMART" id="SM00717">
    <property type="entry name" value="SANT"/>
    <property type="match status" value="2"/>
</dbReference>
<keyword evidence="3" id="KW-0539">Nucleus</keyword>
<comment type="subcellular location">
    <subcellularLocation>
        <location evidence="1">Nucleus</location>
    </subcellularLocation>
</comment>
<dbReference type="PANTHER" id="PTHR10641">
    <property type="entry name" value="MYB FAMILY TRANSCRIPTION FACTOR"/>
    <property type="match status" value="1"/>
</dbReference>
<dbReference type="GO" id="GO:0005634">
    <property type="term" value="C:nucleus"/>
    <property type="evidence" value="ECO:0007669"/>
    <property type="project" value="UniProtKB-SubCell"/>
</dbReference>
<dbReference type="AlphaFoldDB" id="A0A8X8APZ6"/>
<comment type="caution">
    <text evidence="7">The sequence shown here is derived from an EMBL/GenBank/DDBJ whole genome shotgun (WGS) entry which is preliminary data.</text>
</comment>
<name>A0A8X8APZ6_BRACI</name>
<keyword evidence="2" id="KW-0238">DNA-binding</keyword>
<evidence type="ECO:0000256" key="2">
    <source>
        <dbReference type="ARBA" id="ARBA00023125"/>
    </source>
</evidence>
<feature type="region of interest" description="Disordered" evidence="4">
    <location>
        <begin position="107"/>
        <end position="128"/>
    </location>
</feature>
<dbReference type="EMBL" id="JAAMPC010000006">
    <property type="protein sequence ID" value="KAG2308678.1"/>
    <property type="molecule type" value="Genomic_DNA"/>
</dbReference>
<dbReference type="InterPro" id="IPR017930">
    <property type="entry name" value="Myb_dom"/>
</dbReference>
<protein>
    <submittedName>
        <fullName evidence="7">Uncharacterized protein</fullName>
    </submittedName>
</protein>